<comment type="cofactor">
    <cofactor evidence="1">
        <name>Zn(2+)</name>
        <dbReference type="ChEBI" id="CHEBI:29105"/>
    </cofactor>
    <text evidence="1">Binds 1 zinc ion per subunit.</text>
</comment>
<comment type="catalytic activity">
    <reaction evidence="1">
        <text>2 superoxide + 2 H(+) = H2O2 + O2</text>
        <dbReference type="Rhea" id="RHEA:20696"/>
        <dbReference type="ChEBI" id="CHEBI:15378"/>
        <dbReference type="ChEBI" id="CHEBI:15379"/>
        <dbReference type="ChEBI" id="CHEBI:16240"/>
        <dbReference type="ChEBI" id="CHEBI:18421"/>
        <dbReference type="EC" id="1.15.1.1"/>
    </reaction>
</comment>
<dbReference type="PROSITE" id="PS00087">
    <property type="entry name" value="SOD_CU_ZN_1"/>
    <property type="match status" value="1"/>
</dbReference>
<dbReference type="Pfam" id="PF00080">
    <property type="entry name" value="Sod_Cu"/>
    <property type="match status" value="1"/>
</dbReference>
<comment type="function">
    <text evidence="1">Destroys radicals which are normally produced within the cells and which are toxic to biological systems.</text>
</comment>
<feature type="domain" description="Superoxide dismutase copper/zinc binding" evidence="2">
    <location>
        <begin position="13"/>
        <end position="177"/>
    </location>
</feature>
<evidence type="ECO:0000313" key="4">
    <source>
        <dbReference type="Proteomes" id="UP001234178"/>
    </source>
</evidence>
<accession>A0ABR0A0B9</accession>
<keyword evidence="4" id="KW-1185">Reference proteome</keyword>
<comment type="caution">
    <text evidence="3">The sequence shown here is derived from an EMBL/GenBank/DDBJ whole genome shotgun (WGS) entry which is preliminary data.</text>
</comment>
<dbReference type="PANTHER" id="PTHR10003">
    <property type="entry name" value="SUPEROXIDE DISMUTASE CU-ZN -RELATED"/>
    <property type="match status" value="1"/>
</dbReference>
<keyword evidence="1" id="KW-0479">Metal-binding</keyword>
<keyword evidence="1" id="KW-0560">Oxidoreductase</keyword>
<sequence length="181" mass="19045">MASAVCVLLGENVKGVLHFDQQGDVVNVKGEVTGLTPGDHGFHVHEFGDYTNGIQLLLFQSHSMFHTLSVWLDRLHVCCMSAFCTLTNRPHFNPTAVEHGGPTDQVRHVGDLGNIVANEAGVATVDIKDSLLSLSGANGIIGRTIVVHADPDDFGKGGHELSKVTGNAGARVACGIIGIGK</sequence>
<evidence type="ECO:0000259" key="2">
    <source>
        <dbReference type="Pfam" id="PF00080"/>
    </source>
</evidence>
<name>A0ABR0A0B9_9CRUS</name>
<dbReference type="Gene3D" id="2.60.40.200">
    <property type="entry name" value="Superoxide dismutase, copper/zinc binding domain"/>
    <property type="match status" value="1"/>
</dbReference>
<dbReference type="Proteomes" id="UP001234178">
    <property type="component" value="Unassembled WGS sequence"/>
</dbReference>
<keyword evidence="1" id="KW-0862">Zinc</keyword>
<dbReference type="EC" id="1.15.1.1" evidence="1"/>
<reference evidence="3 4" key="1">
    <citation type="journal article" date="2023" name="Nucleic Acids Res.">
        <title>The hologenome of Daphnia magna reveals possible DNA methylation and microbiome-mediated evolution of the host genome.</title>
        <authorList>
            <person name="Chaturvedi A."/>
            <person name="Li X."/>
            <person name="Dhandapani V."/>
            <person name="Marshall H."/>
            <person name="Kissane S."/>
            <person name="Cuenca-Cambronero M."/>
            <person name="Asole G."/>
            <person name="Calvet F."/>
            <person name="Ruiz-Romero M."/>
            <person name="Marangio P."/>
            <person name="Guigo R."/>
            <person name="Rago D."/>
            <person name="Mirbahai L."/>
            <person name="Eastwood N."/>
            <person name="Colbourne J.K."/>
            <person name="Zhou J."/>
            <person name="Mallon E."/>
            <person name="Orsini L."/>
        </authorList>
    </citation>
    <scope>NUCLEOTIDE SEQUENCE [LARGE SCALE GENOMIC DNA]</scope>
    <source>
        <strain evidence="3">LRV0_1</strain>
    </source>
</reference>
<evidence type="ECO:0000256" key="1">
    <source>
        <dbReference type="RuleBase" id="RU000393"/>
    </source>
</evidence>
<dbReference type="PRINTS" id="PR00068">
    <property type="entry name" value="CUZNDISMTASE"/>
</dbReference>
<dbReference type="SUPFAM" id="SSF49329">
    <property type="entry name" value="Cu,Zn superoxide dismutase-like"/>
    <property type="match status" value="1"/>
</dbReference>
<comment type="similarity">
    <text evidence="1">Belongs to the Cu-Zn superoxide dismutase family.</text>
</comment>
<gene>
    <name evidence="3" type="ORF">OUZ56_000654</name>
</gene>
<organism evidence="3 4">
    <name type="scientific">Daphnia magna</name>
    <dbReference type="NCBI Taxonomy" id="35525"/>
    <lineage>
        <taxon>Eukaryota</taxon>
        <taxon>Metazoa</taxon>
        <taxon>Ecdysozoa</taxon>
        <taxon>Arthropoda</taxon>
        <taxon>Crustacea</taxon>
        <taxon>Branchiopoda</taxon>
        <taxon>Diplostraca</taxon>
        <taxon>Cladocera</taxon>
        <taxon>Anomopoda</taxon>
        <taxon>Daphniidae</taxon>
        <taxon>Daphnia</taxon>
    </lineage>
</organism>
<keyword evidence="1" id="KW-0186">Copper</keyword>
<dbReference type="InterPro" id="IPR001424">
    <property type="entry name" value="SOD_Cu_Zn_dom"/>
</dbReference>
<dbReference type="InterPro" id="IPR018152">
    <property type="entry name" value="SOD_Cu/Zn_BS"/>
</dbReference>
<dbReference type="CDD" id="cd00305">
    <property type="entry name" value="Cu-Zn_Superoxide_Dismutase"/>
    <property type="match status" value="1"/>
</dbReference>
<evidence type="ECO:0000313" key="3">
    <source>
        <dbReference type="EMBL" id="KAK4018607.1"/>
    </source>
</evidence>
<proteinExistence type="inferred from homology"/>
<protein>
    <recommendedName>
        <fullName evidence="1">Superoxide dismutase [Cu-Zn]</fullName>
        <ecNumber evidence="1">1.15.1.1</ecNumber>
    </recommendedName>
</protein>
<dbReference type="InterPro" id="IPR024134">
    <property type="entry name" value="SOD_Cu/Zn_/chaperone"/>
</dbReference>
<comment type="cofactor">
    <cofactor evidence="1">
        <name>Cu cation</name>
        <dbReference type="ChEBI" id="CHEBI:23378"/>
    </cofactor>
    <text evidence="1">Binds 1 copper ion per subunit.</text>
</comment>
<dbReference type="PROSITE" id="PS00332">
    <property type="entry name" value="SOD_CU_ZN_2"/>
    <property type="match status" value="1"/>
</dbReference>
<dbReference type="EMBL" id="JAOYFB010000036">
    <property type="protein sequence ID" value="KAK4018607.1"/>
    <property type="molecule type" value="Genomic_DNA"/>
</dbReference>
<dbReference type="InterPro" id="IPR036423">
    <property type="entry name" value="SOD-like_Cu/Zn_dom_sf"/>
</dbReference>